<dbReference type="PROSITE" id="PS50075">
    <property type="entry name" value="CARRIER"/>
    <property type="match status" value="1"/>
</dbReference>
<dbReference type="Gene3D" id="3.30.300.30">
    <property type="match status" value="2"/>
</dbReference>
<evidence type="ECO:0000256" key="5">
    <source>
        <dbReference type="SAM" id="MobiDB-lite"/>
    </source>
</evidence>
<keyword evidence="2" id="KW-0596">Phosphopantetheine</keyword>
<dbReference type="Gene3D" id="3.30.559.10">
    <property type="entry name" value="Chloramphenicol acetyltransferase-like domain"/>
    <property type="match status" value="1"/>
</dbReference>
<dbReference type="InterPro" id="IPR023213">
    <property type="entry name" value="CAT-like_dom_sf"/>
</dbReference>
<dbReference type="InterPro" id="IPR006162">
    <property type="entry name" value="Ppantetheine_attach_site"/>
</dbReference>
<dbReference type="Pfam" id="PF08242">
    <property type="entry name" value="Methyltransf_12"/>
    <property type="match status" value="1"/>
</dbReference>
<dbReference type="Gene3D" id="3.40.50.980">
    <property type="match status" value="2"/>
</dbReference>
<dbReference type="CDD" id="cd19531">
    <property type="entry name" value="LCL_NRPS-like"/>
    <property type="match status" value="1"/>
</dbReference>
<dbReference type="Pfam" id="PF00501">
    <property type="entry name" value="AMP-binding"/>
    <property type="match status" value="1"/>
</dbReference>
<dbReference type="InterPro" id="IPR020845">
    <property type="entry name" value="AMP-binding_CS"/>
</dbReference>
<dbReference type="InterPro" id="IPR013217">
    <property type="entry name" value="Methyltransf_12"/>
</dbReference>
<dbReference type="Pfam" id="PF00550">
    <property type="entry name" value="PP-binding"/>
    <property type="match status" value="1"/>
</dbReference>
<dbReference type="Proteomes" id="UP001370348">
    <property type="component" value="Chromosome"/>
</dbReference>
<accession>A0ABZ2LRM8</accession>
<protein>
    <submittedName>
        <fullName evidence="7">Amino acid adenylation domain-containing protein</fullName>
    </submittedName>
</protein>
<dbReference type="SUPFAM" id="SSF56801">
    <property type="entry name" value="Acetyl-CoA synthetase-like"/>
    <property type="match status" value="1"/>
</dbReference>
<dbReference type="PROSITE" id="PS00012">
    <property type="entry name" value="PHOSPHOPANTETHEINE"/>
    <property type="match status" value="1"/>
</dbReference>
<proteinExistence type="predicted"/>
<keyword evidence="3" id="KW-0597">Phosphoprotein</keyword>
<dbReference type="PANTHER" id="PTHR45527:SF1">
    <property type="entry name" value="FATTY ACID SYNTHASE"/>
    <property type="match status" value="1"/>
</dbReference>
<dbReference type="InterPro" id="IPR036736">
    <property type="entry name" value="ACP-like_sf"/>
</dbReference>
<evidence type="ECO:0000256" key="4">
    <source>
        <dbReference type="ARBA" id="ARBA00022737"/>
    </source>
</evidence>
<dbReference type="InterPro" id="IPR009081">
    <property type="entry name" value="PP-bd_ACP"/>
</dbReference>
<feature type="compositionally biased region" description="Basic and acidic residues" evidence="5">
    <location>
        <begin position="1513"/>
        <end position="1531"/>
    </location>
</feature>
<dbReference type="InterPro" id="IPR020459">
    <property type="entry name" value="AMP-binding"/>
</dbReference>
<dbReference type="PROSITE" id="PS00455">
    <property type="entry name" value="AMP_BINDING"/>
    <property type="match status" value="1"/>
</dbReference>
<dbReference type="InterPro" id="IPR029063">
    <property type="entry name" value="SAM-dependent_MTases_sf"/>
</dbReference>
<organism evidence="7 8">
    <name type="scientific">Pendulispora albinea</name>
    <dbReference type="NCBI Taxonomy" id="2741071"/>
    <lineage>
        <taxon>Bacteria</taxon>
        <taxon>Pseudomonadati</taxon>
        <taxon>Myxococcota</taxon>
        <taxon>Myxococcia</taxon>
        <taxon>Myxococcales</taxon>
        <taxon>Sorangiineae</taxon>
        <taxon>Pendulisporaceae</taxon>
        <taxon>Pendulispora</taxon>
    </lineage>
</organism>
<keyword evidence="4" id="KW-0677">Repeat</keyword>
<gene>
    <name evidence="7" type="ORF">LZC94_37725</name>
</gene>
<reference evidence="7 8" key="1">
    <citation type="submission" date="2021-12" db="EMBL/GenBank/DDBJ databases">
        <title>Discovery of the Pendulisporaceae a myxobacterial family with distinct sporulation behavior and unique specialized metabolism.</title>
        <authorList>
            <person name="Garcia R."/>
            <person name="Popoff A."/>
            <person name="Bader C.D."/>
            <person name="Loehr J."/>
            <person name="Walesch S."/>
            <person name="Walt C."/>
            <person name="Boldt J."/>
            <person name="Bunk B."/>
            <person name="Haeckl F.J.F.P.J."/>
            <person name="Gunesch A.P."/>
            <person name="Birkelbach J."/>
            <person name="Nuebel U."/>
            <person name="Pietschmann T."/>
            <person name="Bach T."/>
            <person name="Mueller R."/>
        </authorList>
    </citation>
    <scope>NUCLEOTIDE SEQUENCE [LARGE SCALE GENOMIC DNA]</scope>
    <source>
        <strain evidence="7 8">MSr11954</strain>
    </source>
</reference>
<dbReference type="Gene3D" id="2.30.38.10">
    <property type="entry name" value="Luciferase, Domain 3"/>
    <property type="match status" value="1"/>
</dbReference>
<feature type="domain" description="Carrier" evidence="6">
    <location>
        <begin position="1415"/>
        <end position="1490"/>
    </location>
</feature>
<sequence length="1540" mass="168589">MSLSRPTRHGQPLSHGQRALWFLHQNAPEDPAYNLVFACWLRRPLDAAAWRRALEKLVERHPSLRTRYPLDHLADDGPIQCVDDCVPICFEHMKVPGIGDEELCAQAAAAFRRPFVLEQGPVIRLHIFSRTPQEHLWLLPVHHIAADYWSLQILTDEIFAFYLEETEGVASALPAHGTSYAEFVRWQDDMLEGPEGDRLWAHWKAQLGGELPVLDLPTDRPRPALQTYRGSVHEFRLDAALTARLRQFARARGATLHTVIRTGFQALLHRYSGQDEQLLGTLTSGRGGRADLAETIGYFVNPVALRADFSGDPSFAQALERARVVAKGAFQHQEYPFALAVERLRPPRDPSRTPLFQVTFILQKPHRLPGSLPFVLGPGGARMNLRGFELESVALAQGVTRFDLDLMMEELDDDVWGCLMYNLDLFDRARVARMMEHLAVLLGAAAESPDRPISELPLLTDGERAELELRARVTRRGGYGTNTVLDLFAAQRAHRPDAVAATDGVSTRTYAELGERAHRLARYLRKRGVGPGVLVGVCVDRSVRMLEATLGVLAAGGAYVPLDPGFPEERLAFMREDSGLRVLITEETIRARLPSLACAGVAVVDLDADAEPIARESGEDVLDPPGPDDVAYVIYTSGSTGQPKGVLIPHRALSNFLVSMRVEPGLVASDVLVAVTTLSFDIAGLELYLPLCAGARVDIASREVAADGARLAARLEAVGATVMQATPTTWRLLVESGWRGSPSLRIFCGGEALSRDLANRLCARGAGVWNLYGPTETTIWSTLEKVEPGEGPLTIGRPIANTSAYVLDARLQPLPDGVPGELCIGGMGLARGYLGRPELTAERFVVHPLDPNERLYRTGDLVRARTDGTIEYLGRLDHQVKVRGFRIELGEIEARLRSHPAVREAVAVAKEVAPSDPRLLAYVVMDRAQAGARNGEGEAFGAERIEQWRSIWDDTYRTAPAGEASDFDISGWSSRITGAPIPAETMREWVDTTVRAILETGPRKVLEIGCGTGLLLFRVAPMCTTYMATDISKAAIEGIRRRLALQPLPHVSLLERAANSLDDLEPGSFDTVILNSVVQYFPSADYLERVLARAVALVRPGGTVIVGDVRGLALLPAFHASLALHQAPAGALRRELARKVRVGMTEETELVLDPSFFRALAAEQPRITRVDVTPRRGRLPSEMNAFRYQVLLRVEGAAMAAPAGAGAKAVSTVWSEALDEAVLRAKLEHERPDVWTIEGIANARLTDARKVLAWLEGRDEREPVGALRAALREAPRAGLDPDAVAVLGEAAGYAVVTSWARHGGDGRFDVVFVRGQGREAEEQAYLAAAALAVEPGARDRGEAGAHANDPLFVKQSRRLGPALRAFLKEKLPEYMVPQIVTVLEAMPLTRNGKIDRKALPAPEGLRPELEVAFQAPEGEVETQIAAIWGELLGLEKVGMNDNFFDLGGHSLLVVQVRARLRELYGRDLRTTDLFQHPTVRTLARFLAPSPSEASSLESRGALAPRGPAVASRAEQRKELSKKQQMLREQRRGSKSPAAEG</sequence>
<dbReference type="SUPFAM" id="SSF53335">
    <property type="entry name" value="S-adenosyl-L-methionine-dependent methyltransferases"/>
    <property type="match status" value="1"/>
</dbReference>
<dbReference type="Pfam" id="PF00668">
    <property type="entry name" value="Condensation"/>
    <property type="match status" value="1"/>
</dbReference>
<keyword evidence="8" id="KW-1185">Reference proteome</keyword>
<dbReference type="Gene3D" id="3.30.559.30">
    <property type="entry name" value="Nonribosomal peptide synthetase, condensation domain"/>
    <property type="match status" value="1"/>
</dbReference>
<evidence type="ECO:0000313" key="7">
    <source>
        <dbReference type="EMBL" id="WXB13566.1"/>
    </source>
</evidence>
<dbReference type="InterPro" id="IPR000873">
    <property type="entry name" value="AMP-dep_synth/lig_dom"/>
</dbReference>
<dbReference type="InterPro" id="IPR020806">
    <property type="entry name" value="PKS_PP-bd"/>
</dbReference>
<name>A0ABZ2LRM8_9BACT</name>
<evidence type="ECO:0000259" key="6">
    <source>
        <dbReference type="PROSITE" id="PS50075"/>
    </source>
</evidence>
<dbReference type="InterPro" id="IPR001242">
    <property type="entry name" value="Condensation_dom"/>
</dbReference>
<dbReference type="SMART" id="SM00823">
    <property type="entry name" value="PKS_PP"/>
    <property type="match status" value="1"/>
</dbReference>
<dbReference type="SUPFAM" id="SSF47336">
    <property type="entry name" value="ACP-like"/>
    <property type="match status" value="1"/>
</dbReference>
<dbReference type="NCBIfam" id="TIGR01733">
    <property type="entry name" value="AA-adenyl-dom"/>
    <property type="match status" value="1"/>
</dbReference>
<dbReference type="EMBL" id="CP089984">
    <property type="protein sequence ID" value="WXB13566.1"/>
    <property type="molecule type" value="Genomic_DNA"/>
</dbReference>
<dbReference type="Gene3D" id="1.10.1200.10">
    <property type="entry name" value="ACP-like"/>
    <property type="match status" value="1"/>
</dbReference>
<dbReference type="InterPro" id="IPR010071">
    <property type="entry name" value="AA_adenyl_dom"/>
</dbReference>
<evidence type="ECO:0000256" key="1">
    <source>
        <dbReference type="ARBA" id="ARBA00001957"/>
    </source>
</evidence>
<evidence type="ECO:0000313" key="8">
    <source>
        <dbReference type="Proteomes" id="UP001370348"/>
    </source>
</evidence>
<dbReference type="PANTHER" id="PTHR45527">
    <property type="entry name" value="NONRIBOSOMAL PEPTIDE SYNTHETASE"/>
    <property type="match status" value="1"/>
</dbReference>
<dbReference type="CDD" id="cd02440">
    <property type="entry name" value="AdoMet_MTases"/>
    <property type="match status" value="1"/>
</dbReference>
<evidence type="ECO:0000256" key="3">
    <source>
        <dbReference type="ARBA" id="ARBA00022553"/>
    </source>
</evidence>
<dbReference type="PRINTS" id="PR00154">
    <property type="entry name" value="AMPBINDING"/>
</dbReference>
<feature type="region of interest" description="Disordered" evidence="5">
    <location>
        <begin position="1490"/>
        <end position="1540"/>
    </location>
</feature>
<dbReference type="Gene3D" id="3.40.50.150">
    <property type="entry name" value="Vaccinia Virus protein VP39"/>
    <property type="match status" value="1"/>
</dbReference>
<evidence type="ECO:0000256" key="2">
    <source>
        <dbReference type="ARBA" id="ARBA00022450"/>
    </source>
</evidence>
<dbReference type="InterPro" id="IPR045851">
    <property type="entry name" value="AMP-bd_C_sf"/>
</dbReference>
<comment type="cofactor">
    <cofactor evidence="1">
        <name>pantetheine 4'-phosphate</name>
        <dbReference type="ChEBI" id="CHEBI:47942"/>
    </cofactor>
</comment>
<dbReference type="SUPFAM" id="SSF52777">
    <property type="entry name" value="CoA-dependent acyltransferases"/>
    <property type="match status" value="2"/>
</dbReference>
<dbReference type="RefSeq" id="WP_394823181.1">
    <property type="nucleotide sequence ID" value="NZ_CP089984.1"/>
</dbReference>